<dbReference type="NCBIfam" id="TIGR00229">
    <property type="entry name" value="sensory_box"/>
    <property type="match status" value="1"/>
</dbReference>
<keyword evidence="1" id="KW-0175">Coiled coil</keyword>
<reference evidence="6 7" key="1">
    <citation type="journal article" date="2011" name="Stand. Genomic Sci.">
        <title>Complete genome sequence of Allochromatium vinosum DSM 180(T).</title>
        <authorList>
            <person name="Weissgerber T."/>
            <person name="Zigann R."/>
            <person name="Bruce D."/>
            <person name="Chang Y.J."/>
            <person name="Detter J.C."/>
            <person name="Han C."/>
            <person name="Hauser L."/>
            <person name="Jeffries C.D."/>
            <person name="Land M."/>
            <person name="Munk A.C."/>
            <person name="Tapia R."/>
            <person name="Dahl C."/>
        </authorList>
    </citation>
    <scope>NUCLEOTIDE SEQUENCE [LARGE SCALE GENOMIC DNA]</scope>
    <source>
        <strain evidence="7">ATCC 17899 / DSM 180 / NBRC 103801 / NCIMB 10441 / D</strain>
    </source>
</reference>
<dbReference type="Pfam" id="PF08447">
    <property type="entry name" value="PAS_3"/>
    <property type="match status" value="1"/>
</dbReference>
<dbReference type="InterPro" id="IPR001610">
    <property type="entry name" value="PAC"/>
</dbReference>
<dbReference type="Gene3D" id="3.30.450.20">
    <property type="entry name" value="PAS domain"/>
    <property type="match status" value="2"/>
</dbReference>
<dbReference type="GO" id="GO:0006355">
    <property type="term" value="P:regulation of DNA-templated transcription"/>
    <property type="evidence" value="ECO:0007669"/>
    <property type="project" value="InterPro"/>
</dbReference>
<protein>
    <submittedName>
        <fullName evidence="6">Diguanylate cyclase with PAS/PAC sensor</fullName>
    </submittedName>
</protein>
<dbReference type="SUPFAM" id="SSF55785">
    <property type="entry name" value="PYP-like sensor domain (PAS domain)"/>
    <property type="match status" value="2"/>
</dbReference>
<dbReference type="Gene3D" id="6.10.250.490">
    <property type="match status" value="1"/>
</dbReference>
<dbReference type="STRING" id="572477.Alvin_1170"/>
<dbReference type="Gene3D" id="3.30.70.270">
    <property type="match status" value="1"/>
</dbReference>
<name>D3RSF0_ALLVD</name>
<dbReference type="Proteomes" id="UP000001441">
    <property type="component" value="Chromosome"/>
</dbReference>
<dbReference type="SMART" id="SM00267">
    <property type="entry name" value="GGDEF"/>
    <property type="match status" value="1"/>
</dbReference>
<dbReference type="HOGENOM" id="CLU_000445_11_4_6"/>
<proteinExistence type="predicted"/>
<dbReference type="eggNOG" id="COG2199">
    <property type="taxonomic scope" value="Bacteria"/>
</dbReference>
<dbReference type="eggNOG" id="COG2202">
    <property type="taxonomic scope" value="Bacteria"/>
</dbReference>
<dbReference type="SUPFAM" id="SSF55073">
    <property type="entry name" value="Nucleotide cyclase"/>
    <property type="match status" value="1"/>
</dbReference>
<dbReference type="CDD" id="cd00130">
    <property type="entry name" value="PAS"/>
    <property type="match status" value="2"/>
</dbReference>
<dbReference type="CDD" id="cd01949">
    <property type="entry name" value="GGDEF"/>
    <property type="match status" value="1"/>
</dbReference>
<dbReference type="OrthoDB" id="8553030at2"/>
<dbReference type="Pfam" id="PF00990">
    <property type="entry name" value="GGDEF"/>
    <property type="match status" value="1"/>
</dbReference>
<sequence length="502" mass="57652">MSELPNDGTGPSEGSAALDTGLRERAEERLRTRLYEPRARLTPEAAERLIHELRVHQIELELQNEELHRTQDELELLHARYFDLYELAPAGYLTLSETGVIQEANLAAATLLGVERRLLTQQRLTRFIHPDDQDTHYQAQRRLRSTRKPQSYELRLRREQPRPACWVSLEVCLVPESQPPPAGSCRVILVDITARKRVEQALRDSQERLRRVTEIADVSCWEWEPRTDHVLFPPDWHWPPREAQDIRPTCLVDWSDWLHIEDRVRILARLAEFVAHPTDACEIQYRLRRGDGHYDWFLTRLMPIRDTQGTLERVLLVDQDVTRRKESEEQAIRLAQHDPLTGLPTRALLDQLAQHMLAGTRRAGTLLAVLFFDLDGFKSVNDQYGHAVGDQLLRAVAQRLRTAFRAEDLVARLGGDEFVVVLANVRDIEQARRMARHAIDILTPAYRLDGLELECVSSLGVSLFPRDGDSIQTLLQQADLALYQAKRSNPGGYWFAGDSVKP</sequence>
<dbReference type="InterPro" id="IPR000160">
    <property type="entry name" value="GGDEF_dom"/>
</dbReference>
<dbReference type="SMART" id="SM00086">
    <property type="entry name" value="PAC"/>
    <property type="match status" value="1"/>
</dbReference>
<dbReference type="InterPro" id="IPR043128">
    <property type="entry name" value="Rev_trsase/Diguanyl_cyclase"/>
</dbReference>
<dbReference type="PROSITE" id="PS50112">
    <property type="entry name" value="PAS"/>
    <property type="match status" value="1"/>
</dbReference>
<evidence type="ECO:0000256" key="2">
    <source>
        <dbReference type="SAM" id="MobiDB-lite"/>
    </source>
</evidence>
<evidence type="ECO:0000259" key="3">
    <source>
        <dbReference type="PROSITE" id="PS50112"/>
    </source>
</evidence>
<evidence type="ECO:0000313" key="6">
    <source>
        <dbReference type="EMBL" id="ADC62109.1"/>
    </source>
</evidence>
<dbReference type="InterPro" id="IPR013655">
    <property type="entry name" value="PAS_fold_3"/>
</dbReference>
<accession>D3RSF0</accession>
<organism evidence="6 7">
    <name type="scientific">Allochromatium vinosum (strain ATCC 17899 / DSM 180 / NBRC 103801 / NCIMB 10441 / D)</name>
    <name type="common">Chromatium vinosum</name>
    <dbReference type="NCBI Taxonomy" id="572477"/>
    <lineage>
        <taxon>Bacteria</taxon>
        <taxon>Pseudomonadati</taxon>
        <taxon>Pseudomonadota</taxon>
        <taxon>Gammaproteobacteria</taxon>
        <taxon>Chromatiales</taxon>
        <taxon>Chromatiaceae</taxon>
        <taxon>Allochromatium</taxon>
    </lineage>
</organism>
<dbReference type="InterPro" id="IPR000700">
    <property type="entry name" value="PAS-assoc_C"/>
</dbReference>
<dbReference type="AlphaFoldDB" id="D3RSF0"/>
<gene>
    <name evidence="6" type="ordered locus">Alvin_1170</name>
</gene>
<dbReference type="EMBL" id="CP001896">
    <property type="protein sequence ID" value="ADC62109.1"/>
    <property type="molecule type" value="Genomic_DNA"/>
</dbReference>
<dbReference type="InterPro" id="IPR052155">
    <property type="entry name" value="Biofilm_reg_signaling"/>
</dbReference>
<dbReference type="PROSITE" id="PS50113">
    <property type="entry name" value="PAC"/>
    <property type="match status" value="1"/>
</dbReference>
<dbReference type="InterPro" id="IPR035965">
    <property type="entry name" value="PAS-like_dom_sf"/>
</dbReference>
<feature type="coiled-coil region" evidence="1">
    <location>
        <begin position="46"/>
        <end position="80"/>
    </location>
</feature>
<feature type="domain" description="PAC" evidence="4">
    <location>
        <begin position="281"/>
        <end position="333"/>
    </location>
</feature>
<dbReference type="Pfam" id="PF00989">
    <property type="entry name" value="PAS"/>
    <property type="match status" value="1"/>
</dbReference>
<dbReference type="PANTHER" id="PTHR44757">
    <property type="entry name" value="DIGUANYLATE CYCLASE DGCP"/>
    <property type="match status" value="1"/>
</dbReference>
<evidence type="ECO:0000256" key="1">
    <source>
        <dbReference type="SAM" id="Coils"/>
    </source>
</evidence>
<feature type="region of interest" description="Disordered" evidence="2">
    <location>
        <begin position="1"/>
        <end position="23"/>
    </location>
</feature>
<dbReference type="InterPro" id="IPR029787">
    <property type="entry name" value="Nucleotide_cyclase"/>
</dbReference>
<keyword evidence="7" id="KW-1185">Reference proteome</keyword>
<evidence type="ECO:0000259" key="5">
    <source>
        <dbReference type="PROSITE" id="PS50887"/>
    </source>
</evidence>
<dbReference type="PROSITE" id="PS50887">
    <property type="entry name" value="GGDEF"/>
    <property type="match status" value="1"/>
</dbReference>
<dbReference type="RefSeq" id="WP_012970384.1">
    <property type="nucleotide sequence ID" value="NC_013851.1"/>
</dbReference>
<feature type="domain" description="PAS" evidence="3">
    <location>
        <begin position="77"/>
        <end position="147"/>
    </location>
</feature>
<evidence type="ECO:0000313" key="7">
    <source>
        <dbReference type="Proteomes" id="UP000001441"/>
    </source>
</evidence>
<dbReference type="KEGG" id="alv:Alvin_1170"/>
<evidence type="ECO:0000259" key="4">
    <source>
        <dbReference type="PROSITE" id="PS50113"/>
    </source>
</evidence>
<dbReference type="PANTHER" id="PTHR44757:SF2">
    <property type="entry name" value="BIOFILM ARCHITECTURE MAINTENANCE PROTEIN MBAA"/>
    <property type="match status" value="1"/>
</dbReference>
<feature type="domain" description="GGDEF" evidence="5">
    <location>
        <begin position="365"/>
        <end position="499"/>
    </location>
</feature>
<dbReference type="SMART" id="SM00091">
    <property type="entry name" value="PAS"/>
    <property type="match status" value="1"/>
</dbReference>
<dbReference type="NCBIfam" id="TIGR00254">
    <property type="entry name" value="GGDEF"/>
    <property type="match status" value="1"/>
</dbReference>
<dbReference type="InterPro" id="IPR013767">
    <property type="entry name" value="PAS_fold"/>
</dbReference>
<dbReference type="InterPro" id="IPR000014">
    <property type="entry name" value="PAS"/>
</dbReference>